<feature type="compositionally biased region" description="Basic and acidic residues" evidence="1">
    <location>
        <begin position="41"/>
        <end position="51"/>
    </location>
</feature>
<organism evidence="2">
    <name type="scientific">uncultured Sphingomonadaceae bacterium</name>
    <dbReference type="NCBI Taxonomy" id="169976"/>
    <lineage>
        <taxon>Bacteria</taxon>
        <taxon>Pseudomonadati</taxon>
        <taxon>Pseudomonadota</taxon>
        <taxon>Alphaproteobacteria</taxon>
        <taxon>Sphingomonadales</taxon>
        <taxon>Sphingomonadaceae</taxon>
        <taxon>environmental samples</taxon>
    </lineage>
</organism>
<dbReference type="EMBL" id="CADCVX010000268">
    <property type="protein sequence ID" value="CAA9506248.1"/>
    <property type="molecule type" value="Genomic_DNA"/>
</dbReference>
<dbReference type="AlphaFoldDB" id="A0A6J4SVC6"/>
<gene>
    <name evidence="2" type="ORF">AVDCRST_MAG91-1361</name>
</gene>
<accession>A0A6J4SVC6</accession>
<evidence type="ECO:0000313" key="2">
    <source>
        <dbReference type="EMBL" id="CAA9506248.1"/>
    </source>
</evidence>
<evidence type="ECO:0000256" key="1">
    <source>
        <dbReference type="SAM" id="MobiDB-lite"/>
    </source>
</evidence>
<sequence length="64" mass="7320">WAQARRARPLTKRRISFPNGLSGHGELARPARHAQGNRRLFARDIPRSEKVRRTRPRAATPPIS</sequence>
<feature type="compositionally biased region" description="Basic residues" evidence="1">
    <location>
        <begin position="1"/>
        <end position="15"/>
    </location>
</feature>
<protein>
    <submittedName>
        <fullName evidence="2">Uncharacterized protein</fullName>
    </submittedName>
</protein>
<feature type="non-terminal residue" evidence="2">
    <location>
        <position position="1"/>
    </location>
</feature>
<feature type="non-terminal residue" evidence="2">
    <location>
        <position position="64"/>
    </location>
</feature>
<feature type="region of interest" description="Disordered" evidence="1">
    <location>
        <begin position="1"/>
        <end position="64"/>
    </location>
</feature>
<proteinExistence type="predicted"/>
<name>A0A6J4SVC6_9SPHN</name>
<reference evidence="2" key="1">
    <citation type="submission" date="2020-02" db="EMBL/GenBank/DDBJ databases">
        <authorList>
            <person name="Meier V. D."/>
        </authorList>
    </citation>
    <scope>NUCLEOTIDE SEQUENCE</scope>
    <source>
        <strain evidence="2">AVDCRST_MAG91</strain>
    </source>
</reference>